<comment type="caution">
    <text evidence="11">The sequence shown here is derived from an EMBL/GenBank/DDBJ whole genome shotgun (WGS) entry which is preliminary data.</text>
</comment>
<dbReference type="SUPFAM" id="SSF52440">
    <property type="entry name" value="PreATP-grasp domain"/>
    <property type="match status" value="1"/>
</dbReference>
<dbReference type="GO" id="GO:0034028">
    <property type="term" value="F:5-(carboxyamino)imidazole ribonucleotide synthase activity"/>
    <property type="evidence" value="ECO:0007669"/>
    <property type="project" value="UniProtKB-UniRule"/>
</dbReference>
<dbReference type="SUPFAM" id="SSF56059">
    <property type="entry name" value="Glutathione synthetase ATP-binding domain-like"/>
    <property type="match status" value="1"/>
</dbReference>
<feature type="binding site" evidence="8">
    <location>
        <position position="216"/>
    </location>
    <ligand>
        <name>ATP</name>
        <dbReference type="ChEBI" id="CHEBI:30616"/>
    </ligand>
</feature>
<dbReference type="UniPathway" id="UPA00074">
    <property type="reaction ID" value="UER00942"/>
</dbReference>
<comment type="similarity">
    <text evidence="8 9">Belongs to the PurK/PurT family.</text>
</comment>
<keyword evidence="6 8" id="KW-0067">ATP-binding</keyword>
<dbReference type="EMBL" id="SRRQ01000003">
    <property type="protein sequence ID" value="TWW11491.1"/>
    <property type="molecule type" value="Genomic_DNA"/>
</dbReference>
<evidence type="ECO:0000313" key="11">
    <source>
        <dbReference type="EMBL" id="TWW11491.1"/>
    </source>
</evidence>
<keyword evidence="5 8" id="KW-0658">Purine biosynthesis</keyword>
<reference evidence="11 12" key="1">
    <citation type="submission" date="2019-04" db="EMBL/GenBank/DDBJ databases">
        <title>In vitro growth and metabolic characteristics of meat-borne Lactobacillus algidus strains.</title>
        <authorList>
            <person name="Sade E."/>
            <person name="Per J."/>
            <person name="Tytti H."/>
            <person name="Johanna B.K."/>
        </authorList>
    </citation>
    <scope>NUCLEOTIDE SEQUENCE [LARGE SCALE GENOMIC DNA]</scope>
    <source>
        <strain evidence="11 12">LTS37-1</strain>
    </source>
</reference>
<dbReference type="GO" id="GO:0046872">
    <property type="term" value="F:metal ion binding"/>
    <property type="evidence" value="ECO:0007669"/>
    <property type="project" value="InterPro"/>
</dbReference>
<feature type="domain" description="ATP-grasp" evidence="10">
    <location>
        <begin position="114"/>
        <end position="300"/>
    </location>
</feature>
<evidence type="ECO:0000313" key="12">
    <source>
        <dbReference type="Proteomes" id="UP000321659"/>
    </source>
</evidence>
<dbReference type="GO" id="GO:0004638">
    <property type="term" value="F:phosphoribosylaminoimidazole carboxylase activity"/>
    <property type="evidence" value="ECO:0007669"/>
    <property type="project" value="InterPro"/>
</dbReference>
<dbReference type="PROSITE" id="PS50975">
    <property type="entry name" value="ATP_GRASP"/>
    <property type="match status" value="1"/>
</dbReference>
<dbReference type="InterPro" id="IPR005875">
    <property type="entry name" value="PurK"/>
</dbReference>
<feature type="binding site" evidence="8">
    <location>
        <begin position="155"/>
        <end position="161"/>
    </location>
    <ligand>
        <name>ATP</name>
        <dbReference type="ChEBI" id="CHEBI:30616"/>
    </ligand>
</feature>
<evidence type="ECO:0000256" key="4">
    <source>
        <dbReference type="ARBA" id="ARBA00022741"/>
    </source>
</evidence>
<dbReference type="GO" id="GO:0005829">
    <property type="term" value="C:cytosol"/>
    <property type="evidence" value="ECO:0007669"/>
    <property type="project" value="TreeGrafter"/>
</dbReference>
<organism evidence="11 12">
    <name type="scientific">Dellaglioa algida</name>
    <dbReference type="NCBI Taxonomy" id="105612"/>
    <lineage>
        <taxon>Bacteria</taxon>
        <taxon>Bacillati</taxon>
        <taxon>Bacillota</taxon>
        <taxon>Bacilli</taxon>
        <taxon>Lactobacillales</taxon>
        <taxon>Lactobacillaceae</taxon>
        <taxon>Dellaglioa</taxon>
    </lineage>
</organism>
<dbReference type="GO" id="GO:0005524">
    <property type="term" value="F:ATP binding"/>
    <property type="evidence" value="ECO:0007669"/>
    <property type="project" value="UniProtKB-UniRule"/>
</dbReference>
<evidence type="ECO:0000259" key="10">
    <source>
        <dbReference type="PROSITE" id="PS50975"/>
    </source>
</evidence>
<dbReference type="NCBIfam" id="NF004675">
    <property type="entry name" value="PRK06019.1-1"/>
    <property type="match status" value="1"/>
</dbReference>
<dbReference type="Pfam" id="PF02222">
    <property type="entry name" value="ATP-grasp"/>
    <property type="match status" value="1"/>
</dbReference>
<dbReference type="InterPro" id="IPR016185">
    <property type="entry name" value="PreATP-grasp_dom_sf"/>
</dbReference>
<evidence type="ECO:0000256" key="7">
    <source>
        <dbReference type="ARBA" id="ARBA00023211"/>
    </source>
</evidence>
<dbReference type="Pfam" id="PF17769">
    <property type="entry name" value="PurK_C"/>
    <property type="match status" value="1"/>
</dbReference>
<keyword evidence="4 8" id="KW-0547">Nucleotide-binding</keyword>
<comment type="subunit">
    <text evidence="8 9">Homodimer.</text>
</comment>
<dbReference type="EC" id="6.3.4.18" evidence="8 9"/>
<feature type="binding site" evidence="8">
    <location>
        <position position="110"/>
    </location>
    <ligand>
        <name>ATP</name>
        <dbReference type="ChEBI" id="CHEBI:30616"/>
    </ligand>
</feature>
<dbReference type="SUPFAM" id="SSF51246">
    <property type="entry name" value="Rudiment single hybrid motif"/>
    <property type="match status" value="1"/>
</dbReference>
<dbReference type="InterPro" id="IPR003135">
    <property type="entry name" value="ATP-grasp_carboxylate-amine"/>
</dbReference>
<feature type="binding site" evidence="8">
    <location>
        <begin position="185"/>
        <end position="188"/>
    </location>
    <ligand>
        <name>ATP</name>
        <dbReference type="ChEBI" id="CHEBI:30616"/>
    </ligand>
</feature>
<dbReference type="HAMAP" id="MF_01928">
    <property type="entry name" value="PurK"/>
    <property type="match status" value="1"/>
</dbReference>
<evidence type="ECO:0000256" key="3">
    <source>
        <dbReference type="ARBA" id="ARBA00022598"/>
    </source>
</evidence>
<evidence type="ECO:0000256" key="9">
    <source>
        <dbReference type="RuleBase" id="RU361200"/>
    </source>
</evidence>
<comment type="function">
    <text evidence="8">Catalyzes the ATP-dependent conversion of 5-aminoimidazole ribonucleotide (AIR) and HCO(3)(-) to N5-carboxyaminoimidazole ribonucleotide (N5-CAIR).</text>
</comment>
<evidence type="ECO:0000256" key="5">
    <source>
        <dbReference type="ARBA" id="ARBA00022755"/>
    </source>
</evidence>
<evidence type="ECO:0000256" key="8">
    <source>
        <dbReference type="HAMAP-Rule" id="MF_01928"/>
    </source>
</evidence>
<dbReference type="Pfam" id="PF22660">
    <property type="entry name" value="RS_preATP-grasp-like"/>
    <property type="match status" value="1"/>
</dbReference>
<dbReference type="InterPro" id="IPR013815">
    <property type="entry name" value="ATP_grasp_subdomain_1"/>
</dbReference>
<name>A0A5C6MF11_9LACO</name>
<dbReference type="GO" id="GO:0006189">
    <property type="term" value="P:'de novo' IMP biosynthetic process"/>
    <property type="evidence" value="ECO:0007669"/>
    <property type="project" value="UniProtKB-UniRule"/>
</dbReference>
<keyword evidence="3 8" id="KW-0436">Ligase</keyword>
<dbReference type="NCBIfam" id="TIGR01161">
    <property type="entry name" value="purK"/>
    <property type="match status" value="1"/>
</dbReference>
<gene>
    <name evidence="8 9 11" type="primary">purK</name>
    <name evidence="11" type="ORF">LABALGLTS371_06640</name>
</gene>
<accession>A0A5C6MF11</accession>
<dbReference type="FunFam" id="3.40.50.20:FF:000016">
    <property type="entry name" value="N5-carboxyaminoimidazole ribonucleotide synthase"/>
    <property type="match status" value="1"/>
</dbReference>
<dbReference type="Gene3D" id="3.30.1490.20">
    <property type="entry name" value="ATP-grasp fold, A domain"/>
    <property type="match status" value="1"/>
</dbReference>
<dbReference type="Proteomes" id="UP000321659">
    <property type="component" value="Unassembled WGS sequence"/>
</dbReference>
<comment type="cofactor">
    <cofactor evidence="1">
        <name>Mn(2+)</name>
        <dbReference type="ChEBI" id="CHEBI:29035"/>
    </cofactor>
</comment>
<dbReference type="PANTHER" id="PTHR11609">
    <property type="entry name" value="PURINE BIOSYNTHESIS PROTEIN 6/7, PUR6/7"/>
    <property type="match status" value="1"/>
</dbReference>
<proteinExistence type="inferred from homology"/>
<dbReference type="InterPro" id="IPR011761">
    <property type="entry name" value="ATP-grasp"/>
</dbReference>
<dbReference type="NCBIfam" id="NF004679">
    <property type="entry name" value="PRK06019.1-5"/>
    <property type="match status" value="1"/>
</dbReference>
<comment type="function">
    <text evidence="9">Catalyzes the ATP-dependent conversion of 5-aminoimidazole ribonucleotide (AIR) and HCO(3)- to N5-carboxyaminoimidazole ribonucleotide (N5-CAIR).</text>
</comment>
<evidence type="ECO:0000256" key="1">
    <source>
        <dbReference type="ARBA" id="ARBA00001936"/>
    </source>
</evidence>
<evidence type="ECO:0000256" key="2">
    <source>
        <dbReference type="ARBA" id="ARBA00001946"/>
    </source>
</evidence>
<dbReference type="Gene3D" id="3.30.470.20">
    <property type="entry name" value="ATP-grasp fold, B domain"/>
    <property type="match status" value="1"/>
</dbReference>
<comment type="pathway">
    <text evidence="8 9">Purine metabolism; IMP biosynthesis via de novo pathway; 5-amino-1-(5-phospho-D-ribosyl)imidazole-4-carboxylate from 5-amino-1-(5-phospho-D-ribosyl)imidazole (N5-CAIR route): step 1/2.</text>
</comment>
<protein>
    <recommendedName>
        <fullName evidence="8 9">N5-carboxyaminoimidazole ribonucleotide synthase</fullName>
        <shortName evidence="8 9">N5-CAIR synthase</shortName>
        <ecNumber evidence="8 9">6.3.4.18</ecNumber>
    </recommendedName>
    <alternativeName>
        <fullName evidence="8 9">5-(carboxyamino)imidazole ribonucleotide synthetase</fullName>
    </alternativeName>
</protein>
<dbReference type="FunFam" id="3.30.1490.20:FF:000015">
    <property type="entry name" value="N5-carboxyaminoimidazole ribonucleotide synthase"/>
    <property type="match status" value="1"/>
</dbReference>
<evidence type="ECO:0000256" key="6">
    <source>
        <dbReference type="ARBA" id="ARBA00022840"/>
    </source>
</evidence>
<feature type="binding site" evidence="8">
    <location>
        <position position="150"/>
    </location>
    <ligand>
        <name>ATP</name>
        <dbReference type="ChEBI" id="CHEBI:30616"/>
    </ligand>
</feature>
<dbReference type="NCBIfam" id="NF004676">
    <property type="entry name" value="PRK06019.1-2"/>
    <property type="match status" value="1"/>
</dbReference>
<keyword evidence="7" id="KW-0464">Manganese</keyword>
<feature type="binding site" evidence="8">
    <location>
        <begin position="270"/>
        <end position="271"/>
    </location>
    <ligand>
        <name>ATP</name>
        <dbReference type="ChEBI" id="CHEBI:30616"/>
    </ligand>
</feature>
<dbReference type="InterPro" id="IPR011054">
    <property type="entry name" value="Rudment_hybrid_motif"/>
</dbReference>
<dbReference type="PANTHER" id="PTHR11609:SF5">
    <property type="entry name" value="PHOSPHORIBOSYLAMINOIMIDAZOLE CARBOXYLASE"/>
    <property type="match status" value="1"/>
</dbReference>
<sequence length="376" mass="41800">MIYLTEKILPGQIIGIIGGGQLGKMMTTSAKEMGYRVIILDPEADCPAAQVADEQVIASYDDAGAIIDLAKICDVLTFEFENVNADTIDMATRYCYIPQGSTALRISQDRISEKRFLDVHNFPIAAFKVIQNSFDLQDAIKMIGYPAILKTVRGGYDGKGQVIMKDAQNLAEAIKLVQNGECVLEGFVQFDREVSVIIARNELGQQSIFPIIENRHRNNILHESFCPSLLSVEMATKIEMIASKIADDCLSVGTMGIEFFISDSGGIYVNEIAPRPHNSGHLTMEACSLSQFEAHIRGICNLPMPNPQLLSGAIMINILGQHTSKVLNEIKNKAQWHFHFYGKEEVKKNRKMGHITVLTNNLEQATTDIYQTKIWD</sequence>
<dbReference type="Gene3D" id="3.40.50.20">
    <property type="match status" value="1"/>
</dbReference>
<dbReference type="AlphaFoldDB" id="A0A5C6MF11"/>
<feature type="binding site" evidence="8">
    <location>
        <position position="193"/>
    </location>
    <ligand>
        <name>ATP</name>
        <dbReference type="ChEBI" id="CHEBI:30616"/>
    </ligand>
</feature>
<comment type="cofactor">
    <cofactor evidence="2">
        <name>Mg(2+)</name>
        <dbReference type="ChEBI" id="CHEBI:18420"/>
    </cofactor>
</comment>
<comment type="catalytic activity">
    <reaction evidence="8 9">
        <text>5-amino-1-(5-phospho-beta-D-ribosyl)imidazole + hydrogencarbonate + ATP = 5-carboxyamino-1-(5-phospho-D-ribosyl)imidazole + ADP + phosphate + 2 H(+)</text>
        <dbReference type="Rhea" id="RHEA:19317"/>
        <dbReference type="ChEBI" id="CHEBI:15378"/>
        <dbReference type="ChEBI" id="CHEBI:17544"/>
        <dbReference type="ChEBI" id="CHEBI:30616"/>
        <dbReference type="ChEBI" id="CHEBI:43474"/>
        <dbReference type="ChEBI" id="CHEBI:58730"/>
        <dbReference type="ChEBI" id="CHEBI:137981"/>
        <dbReference type="ChEBI" id="CHEBI:456216"/>
        <dbReference type="EC" id="6.3.4.18"/>
    </reaction>
</comment>
<dbReference type="InterPro" id="IPR054350">
    <property type="entry name" value="PurT/PurK_preATP-grasp"/>
</dbReference>
<dbReference type="InterPro" id="IPR040686">
    <property type="entry name" value="PurK_C"/>
</dbReference>